<dbReference type="EMBL" id="SODP01000002">
    <property type="protein sequence ID" value="TDW69311.1"/>
    <property type="molecule type" value="Genomic_DNA"/>
</dbReference>
<proteinExistence type="predicted"/>
<feature type="chain" id="PRO_5020467297" description="Secreted protein" evidence="1">
    <location>
        <begin position="24"/>
        <end position="74"/>
    </location>
</feature>
<reference evidence="2 3" key="1">
    <citation type="submission" date="2019-03" db="EMBL/GenBank/DDBJ databases">
        <title>Genomic Encyclopedia of Type Strains, Phase III (KMG-III): the genomes of soil and plant-associated and newly described type strains.</title>
        <authorList>
            <person name="Whitman W."/>
        </authorList>
    </citation>
    <scope>NUCLEOTIDE SEQUENCE [LARGE SCALE GENOMIC DNA]</scope>
    <source>
        <strain evidence="2 3">VKM Ac-2573</strain>
    </source>
</reference>
<organism evidence="2 3">
    <name type="scientific">Kribbella pratensis</name>
    <dbReference type="NCBI Taxonomy" id="2512112"/>
    <lineage>
        <taxon>Bacteria</taxon>
        <taxon>Bacillati</taxon>
        <taxon>Actinomycetota</taxon>
        <taxon>Actinomycetes</taxon>
        <taxon>Propionibacteriales</taxon>
        <taxon>Kribbellaceae</taxon>
        <taxon>Kribbella</taxon>
    </lineage>
</organism>
<dbReference type="RefSeq" id="WP_134104348.1">
    <property type="nucleotide sequence ID" value="NZ_SODP01000002.1"/>
</dbReference>
<name>A0A4R8C2P1_9ACTN</name>
<evidence type="ECO:0000313" key="2">
    <source>
        <dbReference type="EMBL" id="TDW69311.1"/>
    </source>
</evidence>
<evidence type="ECO:0008006" key="4">
    <source>
        <dbReference type="Google" id="ProtNLM"/>
    </source>
</evidence>
<keyword evidence="3" id="KW-1185">Reference proteome</keyword>
<sequence length="74" mass="7748">MKIRNAVRLLAALASAATGLTMVAPVGIVDVQNSAHRSVTKASLANQIDSGRSMEDTTIPGLVGQCTRDEMPHC</sequence>
<evidence type="ECO:0000313" key="3">
    <source>
        <dbReference type="Proteomes" id="UP000295146"/>
    </source>
</evidence>
<keyword evidence="1" id="KW-0732">Signal</keyword>
<dbReference type="Proteomes" id="UP000295146">
    <property type="component" value="Unassembled WGS sequence"/>
</dbReference>
<comment type="caution">
    <text evidence="2">The sequence shown here is derived from an EMBL/GenBank/DDBJ whole genome shotgun (WGS) entry which is preliminary data.</text>
</comment>
<accession>A0A4R8C2P1</accession>
<gene>
    <name evidence="2" type="ORF">EV653_3335</name>
</gene>
<dbReference type="AlphaFoldDB" id="A0A4R8C2P1"/>
<protein>
    <recommendedName>
        <fullName evidence="4">Secreted protein</fullName>
    </recommendedName>
</protein>
<evidence type="ECO:0000256" key="1">
    <source>
        <dbReference type="SAM" id="SignalP"/>
    </source>
</evidence>
<feature type="signal peptide" evidence="1">
    <location>
        <begin position="1"/>
        <end position="23"/>
    </location>
</feature>